<dbReference type="PANTHER" id="PTHR12121:SF36">
    <property type="entry name" value="ENDONUCLEASE_EXONUCLEASE_PHOSPHATASE DOMAIN-CONTAINING PROTEIN"/>
    <property type="match status" value="1"/>
</dbReference>
<dbReference type="InterPro" id="IPR036691">
    <property type="entry name" value="Endo/exonu/phosph_ase_sf"/>
</dbReference>
<evidence type="ECO:0000313" key="3">
    <source>
        <dbReference type="EMBL" id="OSC99320.1"/>
    </source>
</evidence>
<dbReference type="OrthoDB" id="276515at2759"/>
<dbReference type="Proteomes" id="UP000193067">
    <property type="component" value="Unassembled WGS sequence"/>
</dbReference>
<dbReference type="EMBL" id="KZ084129">
    <property type="protein sequence ID" value="OSC99320.1"/>
    <property type="molecule type" value="Genomic_DNA"/>
</dbReference>
<accession>A0A1Y2IGD3</accession>
<keyword evidence="1" id="KW-0732">Signal</keyword>
<dbReference type="InterPro" id="IPR050410">
    <property type="entry name" value="CCR4/nocturin_mRNA_transcr"/>
</dbReference>
<dbReference type="Gene3D" id="3.60.10.10">
    <property type="entry name" value="Endonuclease/exonuclease/phosphatase"/>
    <property type="match status" value="1"/>
</dbReference>
<dbReference type="SUPFAM" id="SSF56219">
    <property type="entry name" value="DNase I-like"/>
    <property type="match status" value="1"/>
</dbReference>
<dbReference type="Pfam" id="PF03372">
    <property type="entry name" value="Exo_endo_phos"/>
    <property type="match status" value="1"/>
</dbReference>
<keyword evidence="4" id="KW-1185">Reference proteome</keyword>
<dbReference type="CDD" id="cd09083">
    <property type="entry name" value="EEP-1"/>
    <property type="match status" value="1"/>
</dbReference>
<dbReference type="GO" id="GO:0000175">
    <property type="term" value="F:3'-5'-RNA exonuclease activity"/>
    <property type="evidence" value="ECO:0007669"/>
    <property type="project" value="TreeGrafter"/>
</dbReference>
<gene>
    <name evidence="3" type="ORF">PYCCODRAFT_1438510</name>
</gene>
<organism evidence="3 4">
    <name type="scientific">Trametes coccinea (strain BRFM310)</name>
    <name type="common">Pycnoporus coccineus</name>
    <dbReference type="NCBI Taxonomy" id="1353009"/>
    <lineage>
        <taxon>Eukaryota</taxon>
        <taxon>Fungi</taxon>
        <taxon>Dikarya</taxon>
        <taxon>Basidiomycota</taxon>
        <taxon>Agaricomycotina</taxon>
        <taxon>Agaricomycetes</taxon>
        <taxon>Polyporales</taxon>
        <taxon>Polyporaceae</taxon>
        <taxon>Trametes</taxon>
    </lineage>
</organism>
<evidence type="ECO:0000313" key="4">
    <source>
        <dbReference type="Proteomes" id="UP000193067"/>
    </source>
</evidence>
<protein>
    <recommendedName>
        <fullName evidence="2">Endonuclease/exonuclease/phosphatase domain-containing protein</fullName>
    </recommendedName>
</protein>
<dbReference type="PANTHER" id="PTHR12121">
    <property type="entry name" value="CARBON CATABOLITE REPRESSOR PROTEIN 4"/>
    <property type="match status" value="1"/>
</dbReference>
<feature type="signal peptide" evidence="1">
    <location>
        <begin position="1"/>
        <end position="18"/>
    </location>
</feature>
<evidence type="ECO:0000256" key="1">
    <source>
        <dbReference type="SAM" id="SignalP"/>
    </source>
</evidence>
<sequence>MTFADLVSLLVGLFSTLAAQILTRSGLSGYWTIEEASQSMRIATYNLRYDSMPDNITVQQSLASLPDPLQQYPYFGKTGEQPWSTRRIKVWENLESEGVVLAGFQEALVRQVTDLATLLGDGWGWVGVGRDDGVAAGEFSPIFYKKSDVTLVNNDSFWLSNTPDVPSKFPGAGSVRICTATHLILHSGSGEPVHFTYLNTHLDDQSDAQRRLGASMILTRARYEAWKTKGPVVVTGDFNSPATGTDSGAYQIITGQLPPVAINQTFADKYAVPKDVLQNFTMLDLKGQAPRPAVSGNFATYTGFNAPGDSSVYSRIDFVFGGSNKLWTSTAYKVGSSLTDDGVLASDHRPVFADITLH</sequence>
<evidence type="ECO:0000259" key="2">
    <source>
        <dbReference type="Pfam" id="PF03372"/>
    </source>
</evidence>
<dbReference type="InterPro" id="IPR005135">
    <property type="entry name" value="Endo/exonuclease/phosphatase"/>
</dbReference>
<dbReference type="AlphaFoldDB" id="A0A1Y2IGD3"/>
<feature type="chain" id="PRO_5013186488" description="Endonuclease/exonuclease/phosphatase domain-containing protein" evidence="1">
    <location>
        <begin position="19"/>
        <end position="358"/>
    </location>
</feature>
<feature type="domain" description="Endonuclease/exonuclease/phosphatase" evidence="2">
    <location>
        <begin position="78"/>
        <end position="348"/>
    </location>
</feature>
<proteinExistence type="predicted"/>
<reference evidence="3 4" key="1">
    <citation type="journal article" date="2015" name="Biotechnol. Biofuels">
        <title>Enhanced degradation of softwood versus hardwood by the white-rot fungus Pycnoporus coccineus.</title>
        <authorList>
            <person name="Couturier M."/>
            <person name="Navarro D."/>
            <person name="Chevret D."/>
            <person name="Henrissat B."/>
            <person name="Piumi F."/>
            <person name="Ruiz-Duenas F.J."/>
            <person name="Martinez A.T."/>
            <person name="Grigoriev I.V."/>
            <person name="Riley R."/>
            <person name="Lipzen A."/>
            <person name="Berrin J.G."/>
            <person name="Master E.R."/>
            <person name="Rosso M.N."/>
        </authorList>
    </citation>
    <scope>NUCLEOTIDE SEQUENCE [LARGE SCALE GENOMIC DNA]</scope>
    <source>
        <strain evidence="3 4">BRFM310</strain>
    </source>
</reference>
<name>A0A1Y2IGD3_TRAC3</name>